<evidence type="ECO:0000313" key="3">
    <source>
        <dbReference type="Proteomes" id="UP000230078"/>
    </source>
</evidence>
<dbReference type="Proteomes" id="UP000230078">
    <property type="component" value="Unassembled WGS sequence"/>
</dbReference>
<name>A0A2M7V4D3_9BACT</name>
<comment type="caution">
    <text evidence="2">The sequence shown here is derived from an EMBL/GenBank/DDBJ whole genome shotgun (WGS) entry which is preliminary data.</text>
</comment>
<protein>
    <submittedName>
        <fullName evidence="2">NADPH-dependent FMN reductase</fullName>
    </submittedName>
</protein>
<proteinExistence type="predicted"/>
<dbReference type="GO" id="GO:0016491">
    <property type="term" value="F:oxidoreductase activity"/>
    <property type="evidence" value="ECO:0007669"/>
    <property type="project" value="InterPro"/>
</dbReference>
<reference evidence="3" key="1">
    <citation type="submission" date="2017-09" db="EMBL/GenBank/DDBJ databases">
        <title>Depth-based differentiation of microbial function through sediment-hosted aquifers and enrichment of novel symbionts in the deep terrestrial subsurface.</title>
        <authorList>
            <person name="Probst A.J."/>
            <person name="Ladd B."/>
            <person name="Jarett J.K."/>
            <person name="Geller-Mcgrath D.E."/>
            <person name="Sieber C.M.K."/>
            <person name="Emerson J.B."/>
            <person name="Anantharaman K."/>
            <person name="Thomas B.C."/>
            <person name="Malmstrom R."/>
            <person name="Stieglmeier M."/>
            <person name="Klingl A."/>
            <person name="Woyke T."/>
            <person name="Ryan C.M."/>
            <person name="Banfield J.F."/>
        </authorList>
    </citation>
    <scope>NUCLEOTIDE SEQUENCE [LARGE SCALE GENOMIC DNA]</scope>
</reference>
<dbReference type="PANTHER" id="PTHR30543">
    <property type="entry name" value="CHROMATE REDUCTASE"/>
    <property type="match status" value="1"/>
</dbReference>
<organism evidence="2 3">
    <name type="scientific">Candidatus Magasanikbacteria bacterium CG_4_10_14_0_2_um_filter_41_31</name>
    <dbReference type="NCBI Taxonomy" id="1974639"/>
    <lineage>
        <taxon>Bacteria</taxon>
        <taxon>Candidatus Magasanikiibacteriota</taxon>
    </lineage>
</organism>
<dbReference type="InterPro" id="IPR029039">
    <property type="entry name" value="Flavoprotein-like_sf"/>
</dbReference>
<dbReference type="Gene3D" id="3.40.50.360">
    <property type="match status" value="1"/>
</dbReference>
<dbReference type="InterPro" id="IPR050712">
    <property type="entry name" value="NAD(P)H-dep_reductase"/>
</dbReference>
<dbReference type="GO" id="GO:0010181">
    <property type="term" value="F:FMN binding"/>
    <property type="evidence" value="ECO:0007669"/>
    <property type="project" value="TreeGrafter"/>
</dbReference>
<evidence type="ECO:0000259" key="1">
    <source>
        <dbReference type="Pfam" id="PF03358"/>
    </source>
</evidence>
<evidence type="ECO:0000313" key="2">
    <source>
        <dbReference type="EMBL" id="PIZ93407.1"/>
    </source>
</evidence>
<dbReference type="AlphaFoldDB" id="A0A2M7V4D3"/>
<gene>
    <name evidence="2" type="ORF">COX83_02020</name>
</gene>
<dbReference type="Pfam" id="PF03358">
    <property type="entry name" value="FMN_red"/>
    <property type="match status" value="1"/>
</dbReference>
<sequence length="191" mass="21665">MKKLHITILLGTAREGRLSEHIANFLYTEIASREDVTIELVDVKDHLSGRTIPPWEENDDTKVWKNIVAKTDGFIIVSPEYNHGYPGELKILLDQEHDAYRGKPVIVAAVSAGILGGSRLIEHIQPVLSEIGMIFLPFSLRFDNVQTFLDEKGNVTRKDEYLSRIKKTIDALVLYMKRLEGVATELQTHKK</sequence>
<dbReference type="EMBL" id="PFPI01000026">
    <property type="protein sequence ID" value="PIZ93407.1"/>
    <property type="molecule type" value="Genomic_DNA"/>
</dbReference>
<dbReference type="InterPro" id="IPR005025">
    <property type="entry name" value="FMN_Rdtase-like_dom"/>
</dbReference>
<accession>A0A2M7V4D3</accession>
<dbReference type="PANTHER" id="PTHR30543:SF21">
    <property type="entry name" value="NAD(P)H-DEPENDENT FMN REDUCTASE LOT6"/>
    <property type="match status" value="1"/>
</dbReference>
<dbReference type="GO" id="GO:0005829">
    <property type="term" value="C:cytosol"/>
    <property type="evidence" value="ECO:0007669"/>
    <property type="project" value="TreeGrafter"/>
</dbReference>
<feature type="domain" description="NADPH-dependent FMN reductase-like" evidence="1">
    <location>
        <begin position="5"/>
        <end position="137"/>
    </location>
</feature>
<dbReference type="SUPFAM" id="SSF52218">
    <property type="entry name" value="Flavoproteins"/>
    <property type="match status" value="1"/>
</dbReference>